<feature type="region of interest" description="Disordered" evidence="8">
    <location>
        <begin position="239"/>
        <end position="269"/>
    </location>
</feature>
<feature type="compositionally biased region" description="Basic and acidic residues" evidence="8">
    <location>
        <begin position="241"/>
        <end position="251"/>
    </location>
</feature>
<keyword evidence="4 10" id="KW-0067">ATP-binding</keyword>
<dbReference type="GO" id="GO:0005524">
    <property type="term" value="F:ATP binding"/>
    <property type="evidence" value="ECO:0007669"/>
    <property type="project" value="UniProtKB-KW"/>
</dbReference>
<reference evidence="10" key="2">
    <citation type="submission" date="2021-01" db="EMBL/GenBank/DDBJ databases">
        <authorList>
            <person name="Kang M."/>
        </authorList>
    </citation>
    <scope>NUCLEOTIDE SEQUENCE</scope>
    <source>
        <strain evidence="10">KACC 17527</strain>
    </source>
</reference>
<evidence type="ECO:0000259" key="9">
    <source>
        <dbReference type="PROSITE" id="PS50893"/>
    </source>
</evidence>
<evidence type="ECO:0000256" key="5">
    <source>
        <dbReference type="ARBA" id="ARBA00022989"/>
    </source>
</evidence>
<keyword evidence="5" id="KW-1133">Transmembrane helix</keyword>
<keyword evidence="1" id="KW-0813">Transport</keyword>
<evidence type="ECO:0000313" key="11">
    <source>
        <dbReference type="Proteomes" id="UP000630528"/>
    </source>
</evidence>
<dbReference type="RefSeq" id="WP_201166678.1">
    <property type="nucleotide sequence ID" value="NZ_JAEPWM010000001.1"/>
</dbReference>
<dbReference type="CDD" id="cd03255">
    <property type="entry name" value="ABC_MJ0796_LolCDE_FtsE"/>
    <property type="match status" value="1"/>
</dbReference>
<dbReference type="GO" id="GO:0016887">
    <property type="term" value="F:ATP hydrolysis activity"/>
    <property type="evidence" value="ECO:0007669"/>
    <property type="project" value="InterPro"/>
</dbReference>
<dbReference type="GO" id="GO:0005886">
    <property type="term" value="C:plasma membrane"/>
    <property type="evidence" value="ECO:0007669"/>
    <property type="project" value="TreeGrafter"/>
</dbReference>
<reference evidence="10" key="1">
    <citation type="journal article" date="2012" name="J. Microbiol. Biotechnol.">
        <title>Ramlibacter ginsenosidimutans sp. nov., with ginsenoside-converting activity.</title>
        <authorList>
            <person name="Wang L."/>
            <person name="An D.S."/>
            <person name="Kim S.G."/>
            <person name="Jin F.X."/>
            <person name="Kim S.C."/>
            <person name="Lee S.T."/>
            <person name="Im W.T."/>
        </authorList>
    </citation>
    <scope>NUCLEOTIDE SEQUENCE</scope>
    <source>
        <strain evidence="10">KACC 17527</strain>
    </source>
</reference>
<evidence type="ECO:0000256" key="7">
    <source>
        <dbReference type="ARBA" id="ARBA00038388"/>
    </source>
</evidence>
<dbReference type="EMBL" id="JAEPWM010000001">
    <property type="protein sequence ID" value="MBK6005336.1"/>
    <property type="molecule type" value="Genomic_DNA"/>
</dbReference>
<dbReference type="InterPro" id="IPR027417">
    <property type="entry name" value="P-loop_NTPase"/>
</dbReference>
<name>A0A934TPT4_9BURK</name>
<dbReference type="PROSITE" id="PS50893">
    <property type="entry name" value="ABC_TRANSPORTER_2"/>
    <property type="match status" value="1"/>
</dbReference>
<evidence type="ECO:0000256" key="8">
    <source>
        <dbReference type="SAM" id="MobiDB-lite"/>
    </source>
</evidence>
<sequence>MPERTPLPIDAGTPVVQLTGIRKSFNVGEPNETEVLHGIDLTLLRGEFCAVMGPSGSGKSTLLNIVGLLDRPTSGTLAIGGQETTVLADHELTRLRGHAVGFVFQYHHLIGAFSAVENVMMPMLGAQEFGSEEIAQRAAALIDSVGLTPWRDSLATRLSGGQQQRVAVARALAMDPILLLADEPTGNLDTHSADLVFDLLRRVNREHGTAILFVTHNPQLASRCDRIIQVVDGRIVQADDEAGRKAGREADNQNAEGAKVSQRTQKDSR</sequence>
<dbReference type="AlphaFoldDB" id="A0A934TPT4"/>
<dbReference type="PROSITE" id="PS00211">
    <property type="entry name" value="ABC_TRANSPORTER_1"/>
    <property type="match status" value="1"/>
</dbReference>
<dbReference type="InterPro" id="IPR017911">
    <property type="entry name" value="MacB-like_ATP-bd"/>
</dbReference>
<evidence type="ECO:0000256" key="1">
    <source>
        <dbReference type="ARBA" id="ARBA00022448"/>
    </source>
</evidence>
<feature type="domain" description="ABC transporter" evidence="9">
    <location>
        <begin position="16"/>
        <end position="257"/>
    </location>
</feature>
<dbReference type="GO" id="GO:0098796">
    <property type="term" value="C:membrane protein complex"/>
    <property type="evidence" value="ECO:0007669"/>
    <property type="project" value="UniProtKB-ARBA"/>
</dbReference>
<dbReference type="GO" id="GO:0044874">
    <property type="term" value="P:lipoprotein localization to outer membrane"/>
    <property type="evidence" value="ECO:0007669"/>
    <property type="project" value="TreeGrafter"/>
</dbReference>
<dbReference type="Proteomes" id="UP000630528">
    <property type="component" value="Unassembled WGS sequence"/>
</dbReference>
<comment type="caution">
    <text evidence="10">The sequence shown here is derived from an EMBL/GenBank/DDBJ whole genome shotgun (WGS) entry which is preliminary data.</text>
</comment>
<dbReference type="Gene3D" id="3.40.50.300">
    <property type="entry name" value="P-loop containing nucleotide triphosphate hydrolases"/>
    <property type="match status" value="1"/>
</dbReference>
<evidence type="ECO:0000256" key="2">
    <source>
        <dbReference type="ARBA" id="ARBA00022475"/>
    </source>
</evidence>
<evidence type="ECO:0000256" key="6">
    <source>
        <dbReference type="ARBA" id="ARBA00023251"/>
    </source>
</evidence>
<dbReference type="GO" id="GO:0089705">
    <property type="term" value="P:protein localization to outer membrane"/>
    <property type="evidence" value="ECO:0007669"/>
    <property type="project" value="TreeGrafter"/>
</dbReference>
<keyword evidence="6" id="KW-0046">Antibiotic resistance</keyword>
<dbReference type="GO" id="GO:0046677">
    <property type="term" value="P:response to antibiotic"/>
    <property type="evidence" value="ECO:0007669"/>
    <property type="project" value="UniProtKB-KW"/>
</dbReference>
<dbReference type="InterPro" id="IPR003439">
    <property type="entry name" value="ABC_transporter-like_ATP-bd"/>
</dbReference>
<dbReference type="PANTHER" id="PTHR24220:SF689">
    <property type="entry name" value="LIPOPROTEIN-RELEASING SYSTEM ATP-BINDING PROTEIN LOLD"/>
    <property type="match status" value="1"/>
</dbReference>
<dbReference type="PANTHER" id="PTHR24220">
    <property type="entry name" value="IMPORT ATP-BINDING PROTEIN"/>
    <property type="match status" value="1"/>
</dbReference>
<organism evidence="10 11">
    <name type="scientific">Ramlibacter ginsenosidimutans</name>
    <dbReference type="NCBI Taxonomy" id="502333"/>
    <lineage>
        <taxon>Bacteria</taxon>
        <taxon>Pseudomonadati</taxon>
        <taxon>Pseudomonadota</taxon>
        <taxon>Betaproteobacteria</taxon>
        <taxon>Burkholderiales</taxon>
        <taxon>Comamonadaceae</taxon>
        <taxon>Ramlibacter</taxon>
    </lineage>
</organism>
<keyword evidence="5" id="KW-0812">Transmembrane</keyword>
<dbReference type="InterPro" id="IPR015854">
    <property type="entry name" value="ABC_transpr_LolD-like"/>
</dbReference>
<keyword evidence="3" id="KW-0547">Nucleotide-binding</keyword>
<dbReference type="InterPro" id="IPR017871">
    <property type="entry name" value="ABC_transporter-like_CS"/>
</dbReference>
<gene>
    <name evidence="10" type="ORF">JJB11_04455</name>
</gene>
<keyword evidence="2" id="KW-1003">Cell membrane</keyword>
<accession>A0A934TPT4</accession>
<dbReference type="Pfam" id="PF00005">
    <property type="entry name" value="ABC_tran"/>
    <property type="match status" value="1"/>
</dbReference>
<protein>
    <submittedName>
        <fullName evidence="10">ABC transporter ATP-binding protein</fullName>
    </submittedName>
</protein>
<dbReference type="GO" id="GO:0022857">
    <property type="term" value="F:transmembrane transporter activity"/>
    <property type="evidence" value="ECO:0007669"/>
    <property type="project" value="TreeGrafter"/>
</dbReference>
<dbReference type="FunFam" id="3.40.50.300:FF:000032">
    <property type="entry name" value="Export ABC transporter ATP-binding protein"/>
    <property type="match status" value="1"/>
</dbReference>
<keyword evidence="11" id="KW-1185">Reference proteome</keyword>
<evidence type="ECO:0000256" key="4">
    <source>
        <dbReference type="ARBA" id="ARBA00022840"/>
    </source>
</evidence>
<dbReference type="SMART" id="SM00382">
    <property type="entry name" value="AAA"/>
    <property type="match status" value="1"/>
</dbReference>
<comment type="similarity">
    <text evidence="7">Belongs to the ABC transporter superfamily. Macrolide exporter (TC 3.A.1.122) family.</text>
</comment>
<dbReference type="InterPro" id="IPR003593">
    <property type="entry name" value="AAA+_ATPase"/>
</dbReference>
<keyword evidence="5" id="KW-0472">Membrane</keyword>
<dbReference type="SUPFAM" id="SSF52540">
    <property type="entry name" value="P-loop containing nucleoside triphosphate hydrolases"/>
    <property type="match status" value="1"/>
</dbReference>
<proteinExistence type="inferred from homology"/>
<evidence type="ECO:0000313" key="10">
    <source>
        <dbReference type="EMBL" id="MBK6005336.1"/>
    </source>
</evidence>
<evidence type="ECO:0000256" key="3">
    <source>
        <dbReference type="ARBA" id="ARBA00022741"/>
    </source>
</evidence>